<dbReference type="RefSeq" id="WP_250196444.1">
    <property type="nucleotide sequence ID" value="NZ_CP097635.1"/>
</dbReference>
<gene>
    <name evidence="1" type="ORF">MW290_06515</name>
</gene>
<dbReference type="Pfam" id="PF07751">
    <property type="entry name" value="Abi_2"/>
    <property type="match status" value="1"/>
</dbReference>
<proteinExistence type="predicted"/>
<keyword evidence="2" id="KW-1185">Reference proteome</keyword>
<dbReference type="EMBL" id="CP097635">
    <property type="protein sequence ID" value="URI08222.1"/>
    <property type="molecule type" value="Genomic_DNA"/>
</dbReference>
<accession>A0ABY4S863</accession>
<dbReference type="Proteomes" id="UP001056201">
    <property type="component" value="Chromosome 1"/>
</dbReference>
<name>A0ABY4S863_AQUTE</name>
<protein>
    <submittedName>
        <fullName evidence="1">Abi family protein</fullName>
    </submittedName>
</protein>
<dbReference type="InterPro" id="IPR011664">
    <property type="entry name" value="Abi_system_AbiD/AbiF-like"/>
</dbReference>
<evidence type="ECO:0000313" key="2">
    <source>
        <dbReference type="Proteomes" id="UP001056201"/>
    </source>
</evidence>
<evidence type="ECO:0000313" key="1">
    <source>
        <dbReference type="EMBL" id="URI08222.1"/>
    </source>
</evidence>
<reference evidence="1" key="1">
    <citation type="submission" date="2022-05" db="EMBL/GenBank/DDBJ databases">
        <title>An RpoN-dependent PEP-CTERM gene is involved in floc formation of an Aquincola tertiaricarbonis strain.</title>
        <authorList>
            <person name="Qiu D."/>
            <person name="Xia M."/>
        </authorList>
    </citation>
    <scope>NUCLEOTIDE SEQUENCE</scope>
    <source>
        <strain evidence="1">RN12</strain>
    </source>
</reference>
<sequence length="298" mass="33882">MAKVPFTKVAATPEQLLQKLKDRGLVVLPATEPKALACLRGVGGYRLKGYWFHVVDPATKRFPAGYSFEQIAARCELDRELRAATIEAIDRLEVAIRSVMANYLSLRHSPHWFLNTAIFKPTRDWGVGQLIRKIEEEVRRAEGKRFVAHYFNRHDDPYLPPSWSISECVTFGLWSRTYAILRDAQDKKAISKRFGVDQVEVFQSWIHTLTVVRNVAAHHGQLLRVRLGVAPANYKSAGIRFADQKSFYAAATVVHFLLVQTGLPHRWKAELMAIFQRYPDVEPAELGFPGGWTAQPGW</sequence>
<organism evidence="1 2">
    <name type="scientific">Aquincola tertiaricarbonis</name>
    <dbReference type="NCBI Taxonomy" id="391953"/>
    <lineage>
        <taxon>Bacteria</taxon>
        <taxon>Pseudomonadati</taxon>
        <taxon>Pseudomonadota</taxon>
        <taxon>Betaproteobacteria</taxon>
        <taxon>Burkholderiales</taxon>
        <taxon>Sphaerotilaceae</taxon>
        <taxon>Aquincola</taxon>
    </lineage>
</organism>